<reference evidence="2 3" key="1">
    <citation type="journal article" date="2012" name="J. Bacteriol.">
        <title>Draft Genome Sequence of the Soil Bacterium Burkholderia terrae Strain BS001, Which Interacts with Fungal Surface Structures.</title>
        <authorList>
            <person name="Nazir R."/>
            <person name="Hansen M.A."/>
            <person name="Sorensen S."/>
            <person name="van Elsas J.D."/>
        </authorList>
    </citation>
    <scope>NUCLEOTIDE SEQUENCE [LARGE SCALE GENOMIC DNA]</scope>
    <source>
        <strain evidence="2 3">BS001</strain>
    </source>
</reference>
<dbReference type="EMBL" id="AKAU01000056">
    <property type="protein sequence ID" value="EIN01530.1"/>
    <property type="molecule type" value="Genomic_DNA"/>
</dbReference>
<proteinExistence type="predicted"/>
<evidence type="ECO:0000313" key="2">
    <source>
        <dbReference type="EMBL" id="EIN01530.1"/>
    </source>
</evidence>
<gene>
    <name evidence="2" type="ORF">WQE_08492</name>
</gene>
<keyword evidence="3" id="KW-1185">Reference proteome</keyword>
<dbReference type="Proteomes" id="UP000004980">
    <property type="component" value="Unassembled WGS sequence"/>
</dbReference>
<comment type="caution">
    <text evidence="2">The sequence shown here is derived from an EMBL/GenBank/DDBJ whole genome shotgun (WGS) entry which is preliminary data.</text>
</comment>
<protein>
    <submittedName>
        <fullName evidence="2">Uncharacterized protein</fullName>
    </submittedName>
</protein>
<evidence type="ECO:0000313" key="3">
    <source>
        <dbReference type="Proteomes" id="UP000004980"/>
    </source>
</evidence>
<sequence length="209" mass="24488">MQHMKAENNSNQTQPSYHAGSSTNRLLDHVREMVCNTLQSVWLLTSELPDEISSKIKETGCLCITLPEHWEGDVERLAQGPHEVVNRFLGDSKICDTYMVVGGSQVELNCWILQFLKSLRSQFPVLFLRGDDWHLVVYPWDTSEDLRVLNLALAVSFPTFRTEEYYDEHAKERRLDARDRSPRFPSRPVNYRHQSELRGWEKWHEDEVK</sequence>
<dbReference type="RefSeq" id="WP_007579578.1">
    <property type="nucleotide sequence ID" value="NZ_AKAU01000056.1"/>
</dbReference>
<organism evidence="2 3">
    <name type="scientific">Paraburkholderia hospita</name>
    <dbReference type="NCBI Taxonomy" id="169430"/>
    <lineage>
        <taxon>Bacteria</taxon>
        <taxon>Pseudomonadati</taxon>
        <taxon>Pseudomonadota</taxon>
        <taxon>Betaproteobacteria</taxon>
        <taxon>Burkholderiales</taxon>
        <taxon>Burkholderiaceae</taxon>
        <taxon>Paraburkholderia</taxon>
    </lineage>
</organism>
<feature type="region of interest" description="Disordered" evidence="1">
    <location>
        <begin position="1"/>
        <end position="21"/>
    </location>
</feature>
<evidence type="ECO:0000256" key="1">
    <source>
        <dbReference type="SAM" id="MobiDB-lite"/>
    </source>
</evidence>
<feature type="compositionally biased region" description="Polar residues" evidence="1">
    <location>
        <begin position="7"/>
        <end position="21"/>
    </location>
</feature>
<name>A0ABN0FRX5_9BURK</name>
<accession>A0ABN0FRX5</accession>